<proteinExistence type="predicted"/>
<keyword evidence="1" id="KW-0472">Membrane</keyword>
<keyword evidence="1" id="KW-1133">Transmembrane helix</keyword>
<dbReference type="EMBL" id="MHRM01000014">
    <property type="protein sequence ID" value="OHA23964.1"/>
    <property type="molecule type" value="Genomic_DNA"/>
</dbReference>
<accession>A0A1G2MJP7</accession>
<dbReference type="STRING" id="1802308.A3D50_02020"/>
<protein>
    <submittedName>
        <fullName evidence="2">Uncharacterized protein</fullName>
    </submittedName>
</protein>
<feature type="transmembrane region" description="Helical" evidence="1">
    <location>
        <begin position="12"/>
        <end position="31"/>
    </location>
</feature>
<evidence type="ECO:0000313" key="2">
    <source>
        <dbReference type="EMBL" id="OHA23964.1"/>
    </source>
</evidence>
<keyword evidence="1" id="KW-0812">Transmembrane</keyword>
<reference evidence="2 3" key="1">
    <citation type="journal article" date="2016" name="Nat. Commun.">
        <title>Thousands of microbial genomes shed light on interconnected biogeochemical processes in an aquifer system.</title>
        <authorList>
            <person name="Anantharaman K."/>
            <person name="Brown C.T."/>
            <person name="Hug L.A."/>
            <person name="Sharon I."/>
            <person name="Castelle C.J."/>
            <person name="Probst A.J."/>
            <person name="Thomas B.C."/>
            <person name="Singh A."/>
            <person name="Wilkins M.J."/>
            <person name="Karaoz U."/>
            <person name="Brodie E.L."/>
            <person name="Williams K.H."/>
            <person name="Hubbard S.S."/>
            <person name="Banfield J.F."/>
        </authorList>
    </citation>
    <scope>NUCLEOTIDE SEQUENCE [LARGE SCALE GENOMIC DNA]</scope>
</reference>
<comment type="caution">
    <text evidence="2">The sequence shown here is derived from an EMBL/GenBank/DDBJ whole genome shotgun (WGS) entry which is preliminary data.</text>
</comment>
<organism evidence="2 3">
    <name type="scientific">Candidatus Taylorbacteria bacterium RIFCSPHIGHO2_02_FULL_44_12</name>
    <dbReference type="NCBI Taxonomy" id="1802308"/>
    <lineage>
        <taxon>Bacteria</taxon>
        <taxon>Candidatus Tayloriibacteriota</taxon>
    </lineage>
</organism>
<dbReference type="Proteomes" id="UP000178413">
    <property type="component" value="Unassembled WGS sequence"/>
</dbReference>
<gene>
    <name evidence="2" type="ORF">A3D50_02020</name>
</gene>
<evidence type="ECO:0000256" key="1">
    <source>
        <dbReference type="SAM" id="Phobius"/>
    </source>
</evidence>
<sequence length="96" mass="10899">MLSDFPQKNRGLVRTVVLIVIALLILSYFGFNLRAIATSPTSKANFAFATEIINAVWNTYLQEPIMYLWSAFKKLIWDQSLQILEDGAQENATSTR</sequence>
<name>A0A1G2MJP7_9BACT</name>
<dbReference type="AlphaFoldDB" id="A0A1G2MJP7"/>
<evidence type="ECO:0000313" key="3">
    <source>
        <dbReference type="Proteomes" id="UP000178413"/>
    </source>
</evidence>